<gene>
    <name evidence="5" type="ORF">MCOR_43439</name>
</gene>
<reference evidence="5 6" key="1">
    <citation type="submission" date="2020-06" db="EMBL/GenBank/DDBJ databases">
        <authorList>
            <person name="Li R."/>
            <person name="Bekaert M."/>
        </authorList>
    </citation>
    <scope>NUCLEOTIDE SEQUENCE [LARGE SCALE GENOMIC DNA]</scope>
    <source>
        <strain evidence="6">wild</strain>
    </source>
</reference>
<dbReference type="SMART" id="SM00248">
    <property type="entry name" value="ANK"/>
    <property type="match status" value="4"/>
</dbReference>
<dbReference type="Pfam" id="PF12796">
    <property type="entry name" value="Ank_2"/>
    <property type="match status" value="1"/>
</dbReference>
<feature type="repeat" description="ANK" evidence="3">
    <location>
        <begin position="222"/>
        <end position="251"/>
    </location>
</feature>
<dbReference type="InterPro" id="IPR049050">
    <property type="entry name" value="nSTAND3"/>
</dbReference>
<feature type="domain" description="Novel STAND NTPase 3" evidence="4">
    <location>
        <begin position="29"/>
        <end position="158"/>
    </location>
</feature>
<dbReference type="PANTHER" id="PTHR24198">
    <property type="entry name" value="ANKYRIN REPEAT AND PROTEIN KINASE DOMAIN-CONTAINING PROTEIN"/>
    <property type="match status" value="1"/>
</dbReference>
<dbReference type="PROSITE" id="PS50088">
    <property type="entry name" value="ANK_REPEAT"/>
    <property type="match status" value="3"/>
</dbReference>
<keyword evidence="2 3" id="KW-0040">ANK repeat</keyword>
<dbReference type="PROSITE" id="PS50297">
    <property type="entry name" value="ANK_REP_REGION"/>
    <property type="match status" value="2"/>
</dbReference>
<evidence type="ECO:0000313" key="5">
    <source>
        <dbReference type="EMBL" id="CAC5410237.1"/>
    </source>
</evidence>
<dbReference type="Gene3D" id="1.25.40.20">
    <property type="entry name" value="Ankyrin repeat-containing domain"/>
    <property type="match status" value="1"/>
</dbReference>
<dbReference type="PANTHER" id="PTHR24198:SF194">
    <property type="entry name" value="INVERSIN-A"/>
    <property type="match status" value="1"/>
</dbReference>
<dbReference type="SUPFAM" id="SSF52540">
    <property type="entry name" value="P-loop containing nucleoside triphosphate hydrolases"/>
    <property type="match status" value="1"/>
</dbReference>
<dbReference type="Proteomes" id="UP000507470">
    <property type="component" value="Unassembled WGS sequence"/>
</dbReference>
<proteinExistence type="predicted"/>
<dbReference type="Gene3D" id="3.40.50.300">
    <property type="entry name" value="P-loop containing nucleotide triphosphate hydrolases"/>
    <property type="match status" value="1"/>
</dbReference>
<dbReference type="InterPro" id="IPR027417">
    <property type="entry name" value="P-loop_NTPase"/>
</dbReference>
<dbReference type="AlphaFoldDB" id="A0A6J8DR78"/>
<keyword evidence="1" id="KW-0677">Repeat</keyword>
<dbReference type="EMBL" id="CACVKT020007756">
    <property type="protein sequence ID" value="CAC5410237.1"/>
    <property type="molecule type" value="Genomic_DNA"/>
</dbReference>
<keyword evidence="6" id="KW-1185">Reference proteome</keyword>
<evidence type="ECO:0000256" key="3">
    <source>
        <dbReference type="PROSITE-ProRule" id="PRU00023"/>
    </source>
</evidence>
<dbReference type="Pfam" id="PF20720">
    <property type="entry name" value="nSTAND3"/>
    <property type="match status" value="1"/>
</dbReference>
<dbReference type="InterPro" id="IPR002110">
    <property type="entry name" value="Ankyrin_rpt"/>
</dbReference>
<evidence type="ECO:0000259" key="4">
    <source>
        <dbReference type="Pfam" id="PF20720"/>
    </source>
</evidence>
<name>A0A6J8DR78_MYTCO</name>
<sequence length="315" mass="35439">MAAKESNITANLEFQKETIRDWNCKLDKFVKTRAAEVIYNHIVNENVILIAGPSGVGKSTLAYYVAFKLKDEAGYTILPASKPEDIINYNIRSTKQFFIIDDFIGKFAVDETDAGSWETSGPLLKILFSKTDHTKLILTSRTYIWQPERYSYLNMPYYTCDLISDDLQLLPKREMGYLDVNQCDKDNCSSLAFACKTGNAGAVNLLLTYGEDINFQDNAIVSPLHTTCMHNKKDIVLILINNNANVNAQDKFGKNPLFKSCFNGYIDIVKILLHNGAAVNICDTDEISPMAMAHANGNTDVAEVFREYIKTFYLV</sequence>
<organism evidence="5 6">
    <name type="scientific">Mytilus coruscus</name>
    <name type="common">Sea mussel</name>
    <dbReference type="NCBI Taxonomy" id="42192"/>
    <lineage>
        <taxon>Eukaryota</taxon>
        <taxon>Metazoa</taxon>
        <taxon>Spiralia</taxon>
        <taxon>Lophotrochozoa</taxon>
        <taxon>Mollusca</taxon>
        <taxon>Bivalvia</taxon>
        <taxon>Autobranchia</taxon>
        <taxon>Pteriomorphia</taxon>
        <taxon>Mytilida</taxon>
        <taxon>Mytiloidea</taxon>
        <taxon>Mytilidae</taxon>
        <taxon>Mytilinae</taxon>
        <taxon>Mytilus</taxon>
    </lineage>
</organism>
<protein>
    <recommendedName>
        <fullName evidence="4">Novel STAND NTPase 3 domain-containing protein</fullName>
    </recommendedName>
</protein>
<accession>A0A6J8DR78</accession>
<evidence type="ECO:0000256" key="2">
    <source>
        <dbReference type="ARBA" id="ARBA00023043"/>
    </source>
</evidence>
<feature type="repeat" description="ANK" evidence="3">
    <location>
        <begin position="252"/>
        <end position="284"/>
    </location>
</feature>
<dbReference type="InterPro" id="IPR036770">
    <property type="entry name" value="Ankyrin_rpt-contain_sf"/>
</dbReference>
<dbReference type="SUPFAM" id="SSF48403">
    <property type="entry name" value="Ankyrin repeat"/>
    <property type="match status" value="1"/>
</dbReference>
<feature type="repeat" description="ANK" evidence="3">
    <location>
        <begin position="186"/>
        <end position="218"/>
    </location>
</feature>
<evidence type="ECO:0000313" key="6">
    <source>
        <dbReference type="Proteomes" id="UP000507470"/>
    </source>
</evidence>
<evidence type="ECO:0000256" key="1">
    <source>
        <dbReference type="ARBA" id="ARBA00022737"/>
    </source>
</evidence>
<dbReference type="OrthoDB" id="5955452at2759"/>